<feature type="chain" id="PRO_5046704814" evidence="1">
    <location>
        <begin position="31"/>
        <end position="256"/>
    </location>
</feature>
<evidence type="ECO:0000313" key="3">
    <source>
        <dbReference type="EMBL" id="MDF3297326.1"/>
    </source>
</evidence>
<proteinExistence type="predicted"/>
<dbReference type="RefSeq" id="WP_276106866.1">
    <property type="nucleotide sequence ID" value="NZ_JARJBB010000001.1"/>
</dbReference>
<gene>
    <name evidence="3" type="ORF">P3H78_01515</name>
</gene>
<dbReference type="Proteomes" id="UP001221150">
    <property type="component" value="Unassembled WGS sequence"/>
</dbReference>
<sequence>MSRTVPVRALALAGAVAVLAAGATACGASADDDRHPDHRSFALTGRTLTVDSDDSALEVVTADTGGPGTVRVTRWFEGSTVVGGTPRTTWTMDGDRLVLRMTCSGVLTSCSARHRIEVPRGVAVKVEDGDGSVLAQGFAEPLTIRTGDGAVHVRDTSGPVDLTSGDGSVRAEVTSRRVRVVTADGGIDLELGAVPDRVDSQSGDGSVTVALPRAVYRVSTASGDGTVRVGVPRDDTASHVVSVRSGDGDITVRTAN</sequence>
<evidence type="ECO:0000313" key="4">
    <source>
        <dbReference type="Proteomes" id="UP001221150"/>
    </source>
</evidence>
<dbReference type="Pfam" id="PF13349">
    <property type="entry name" value="DUF4097"/>
    <property type="match status" value="1"/>
</dbReference>
<keyword evidence="1" id="KW-0732">Signal</keyword>
<organism evidence="3 4">
    <name type="scientific">Streptomyces tropicalis</name>
    <dbReference type="NCBI Taxonomy" id="3034234"/>
    <lineage>
        <taxon>Bacteria</taxon>
        <taxon>Bacillati</taxon>
        <taxon>Actinomycetota</taxon>
        <taxon>Actinomycetes</taxon>
        <taxon>Kitasatosporales</taxon>
        <taxon>Streptomycetaceae</taxon>
        <taxon>Streptomyces</taxon>
    </lineage>
</organism>
<dbReference type="PROSITE" id="PS51257">
    <property type="entry name" value="PROKAR_LIPOPROTEIN"/>
    <property type="match status" value="1"/>
</dbReference>
<evidence type="ECO:0000259" key="2">
    <source>
        <dbReference type="Pfam" id="PF13349"/>
    </source>
</evidence>
<feature type="domain" description="DUF4097" evidence="2">
    <location>
        <begin position="122"/>
        <end position="253"/>
    </location>
</feature>
<protein>
    <submittedName>
        <fullName evidence="3">DUF4097 family beta strand repeat-containing protein</fullName>
    </submittedName>
</protein>
<keyword evidence="4" id="KW-1185">Reference proteome</keyword>
<comment type="caution">
    <text evidence="3">The sequence shown here is derived from an EMBL/GenBank/DDBJ whole genome shotgun (WGS) entry which is preliminary data.</text>
</comment>
<dbReference type="InterPro" id="IPR025164">
    <property type="entry name" value="Toastrack_DUF4097"/>
</dbReference>
<dbReference type="EMBL" id="JARJBB010000001">
    <property type="protein sequence ID" value="MDF3297326.1"/>
    <property type="molecule type" value="Genomic_DNA"/>
</dbReference>
<evidence type="ECO:0000256" key="1">
    <source>
        <dbReference type="SAM" id="SignalP"/>
    </source>
</evidence>
<feature type="signal peptide" evidence="1">
    <location>
        <begin position="1"/>
        <end position="30"/>
    </location>
</feature>
<reference evidence="3 4" key="1">
    <citation type="submission" date="2023-03" db="EMBL/GenBank/DDBJ databases">
        <title>Draft genome sequence of Streptomyces sp. K1PA1 isolated from peat swamp forest in Thailand.</title>
        <authorList>
            <person name="Klaysubun C."/>
            <person name="Duangmal K."/>
        </authorList>
    </citation>
    <scope>NUCLEOTIDE SEQUENCE [LARGE SCALE GENOMIC DNA]</scope>
    <source>
        <strain evidence="3 4">K1PA1</strain>
    </source>
</reference>
<accession>A0ABT5ZY44</accession>
<name>A0ABT5ZY44_9ACTN</name>